<evidence type="ECO:0000256" key="1">
    <source>
        <dbReference type="SAM" id="MobiDB-lite"/>
    </source>
</evidence>
<gene>
    <name evidence="3" type="ORF">EIP91_000095</name>
</gene>
<evidence type="ECO:0000313" key="3">
    <source>
        <dbReference type="EMBL" id="TCD71963.1"/>
    </source>
</evidence>
<protein>
    <submittedName>
        <fullName evidence="3">Uncharacterized protein</fullName>
    </submittedName>
</protein>
<dbReference type="OrthoDB" id="3197626at2759"/>
<keyword evidence="4" id="KW-1185">Reference proteome</keyword>
<feature type="transmembrane region" description="Helical" evidence="2">
    <location>
        <begin position="84"/>
        <end position="106"/>
    </location>
</feature>
<accession>A0A4R0RW18</accession>
<feature type="transmembrane region" description="Helical" evidence="2">
    <location>
        <begin position="118"/>
        <end position="138"/>
    </location>
</feature>
<feature type="transmembrane region" description="Helical" evidence="2">
    <location>
        <begin position="20"/>
        <end position="42"/>
    </location>
</feature>
<feature type="transmembrane region" description="Helical" evidence="2">
    <location>
        <begin position="199"/>
        <end position="220"/>
    </location>
</feature>
<dbReference type="Proteomes" id="UP000292702">
    <property type="component" value="Unassembled WGS sequence"/>
</dbReference>
<name>A0A4R0RW18_9APHY</name>
<evidence type="ECO:0000313" key="4">
    <source>
        <dbReference type="Proteomes" id="UP000292702"/>
    </source>
</evidence>
<feature type="transmembrane region" description="Helical" evidence="2">
    <location>
        <begin position="54"/>
        <end position="72"/>
    </location>
</feature>
<dbReference type="EMBL" id="RWJN01000001">
    <property type="protein sequence ID" value="TCD71963.1"/>
    <property type="molecule type" value="Genomic_DNA"/>
</dbReference>
<dbReference type="STRING" id="92696.A0A4R0RW18"/>
<evidence type="ECO:0000256" key="2">
    <source>
        <dbReference type="SAM" id="Phobius"/>
    </source>
</evidence>
<comment type="caution">
    <text evidence="3">The sequence shown here is derived from an EMBL/GenBank/DDBJ whole genome shotgun (WGS) entry which is preliminary data.</text>
</comment>
<feature type="region of interest" description="Disordered" evidence="1">
    <location>
        <begin position="255"/>
        <end position="277"/>
    </location>
</feature>
<sequence length="328" mass="36504">MTDWSSPLVQAGEAAAFTKLVHASMGVFLWEFVISLDFDFAYLTGKRKFHWPMIPYFAGRYIFLFAVVGLLISQDYTGELNCQALYTFEQLFGNFAIGLSSINLAIRTMAIWNMERYVVIPLVLLILGHWSLILQGVLLGAEWIDGQGCLVTHTNNTVLAATFIYSMSLDFIVLFLAASKLLNKRGSSQIVRLLFKDGMVYFLIAFLANLLVTVFMMLNLNPVMNIMFNPTAGAIDTIVSCRVVRRLQNYSTNGPELYSGSNSHKDPIPPRVPTSSNIGVHYPRTQTQAGGIHVQMDTFTVADNNTSAARKLHDSSSDVELEHKSVAL</sequence>
<keyword evidence="2" id="KW-0812">Transmembrane</keyword>
<keyword evidence="2" id="KW-0472">Membrane</keyword>
<dbReference type="AlphaFoldDB" id="A0A4R0RW18"/>
<keyword evidence="2" id="KW-1133">Transmembrane helix</keyword>
<reference evidence="3 4" key="1">
    <citation type="submission" date="2018-11" db="EMBL/GenBank/DDBJ databases">
        <title>Genome assembly of Steccherinum ochraceum LE-BIN_3174, the white-rot fungus of the Steccherinaceae family (The Residual Polyporoid clade, Polyporales, Basidiomycota).</title>
        <authorList>
            <person name="Fedorova T.V."/>
            <person name="Glazunova O.A."/>
            <person name="Landesman E.O."/>
            <person name="Moiseenko K.V."/>
            <person name="Psurtseva N.V."/>
            <person name="Savinova O.S."/>
            <person name="Shakhova N.V."/>
            <person name="Tyazhelova T.V."/>
            <person name="Vasina D.V."/>
        </authorList>
    </citation>
    <scope>NUCLEOTIDE SEQUENCE [LARGE SCALE GENOMIC DNA]</scope>
    <source>
        <strain evidence="3 4">LE-BIN_3174</strain>
    </source>
</reference>
<feature type="transmembrane region" description="Helical" evidence="2">
    <location>
        <begin position="158"/>
        <end position="178"/>
    </location>
</feature>
<organism evidence="3 4">
    <name type="scientific">Steccherinum ochraceum</name>
    <dbReference type="NCBI Taxonomy" id="92696"/>
    <lineage>
        <taxon>Eukaryota</taxon>
        <taxon>Fungi</taxon>
        <taxon>Dikarya</taxon>
        <taxon>Basidiomycota</taxon>
        <taxon>Agaricomycotina</taxon>
        <taxon>Agaricomycetes</taxon>
        <taxon>Polyporales</taxon>
        <taxon>Steccherinaceae</taxon>
        <taxon>Steccherinum</taxon>
    </lineage>
</organism>
<proteinExistence type="predicted"/>